<evidence type="ECO:0000313" key="2">
    <source>
        <dbReference type="Proteomes" id="UP000414356"/>
    </source>
</evidence>
<keyword evidence="2" id="KW-1185">Reference proteome</keyword>
<proteinExistence type="predicted"/>
<evidence type="ECO:0000313" key="1">
    <source>
        <dbReference type="EMBL" id="AZF88737.1"/>
    </source>
</evidence>
<accession>A0A5K7NJI1</accession>
<protein>
    <submittedName>
        <fullName evidence="1">Uncharacterized protein</fullName>
    </submittedName>
</protein>
<name>A0A5K7NJI1_9CAUD</name>
<dbReference type="Proteomes" id="UP000414356">
    <property type="component" value="Segment"/>
</dbReference>
<dbReference type="EMBL" id="MK135468">
    <property type="protein sequence ID" value="AZF88737.1"/>
    <property type="molecule type" value="Genomic_DNA"/>
</dbReference>
<sequence>MESSTEKITPVFALKIADVSAVVDGQCTLTLESGQEVSDPLVVSEAYIQKYNPEPGGYYIMCEDGLGLYSPG</sequence>
<organism evidence="1 2">
    <name type="scientific">Klebsiella phage 1 TK-2018</name>
    <dbReference type="NCBI Taxonomy" id="2489637"/>
    <lineage>
        <taxon>Viruses</taxon>
        <taxon>Duplodnaviria</taxon>
        <taxon>Heunggongvirae</taxon>
        <taxon>Uroviricota</taxon>
        <taxon>Caudoviricetes</taxon>
        <taxon>Autographivirales</taxon>
        <taxon>Autoscriptoviridae</taxon>
        <taxon>Slopekvirinae</taxon>
        <taxon>Drulisvirus</taxon>
        <taxon>Drulisvirus 1 TK2018</taxon>
    </lineage>
</organism>
<reference evidence="1 2" key="1">
    <citation type="submission" date="2018-10" db="EMBL/GenBank/DDBJ databases">
        <title>Identification and characterization of two lytic bacteriophages against carbapenem resistant Klebsiella pneumoniae isolates.</title>
        <authorList>
            <person name="Horvath M."/>
            <person name="Kovacs T."/>
            <person name="Valappil S.K."/>
            <person name="Abraham H."/>
            <person name="Rakhely G."/>
            <person name="Schneider G."/>
        </authorList>
    </citation>
    <scope>NUCLEOTIDE SEQUENCE [LARGE SCALE GENOMIC DNA]</scope>
</reference>